<gene>
    <name evidence="1" type="ORF">CathTA2_2260</name>
    <name evidence="2" type="ORF">HUR95_10165</name>
</gene>
<proteinExistence type="predicted"/>
<evidence type="ECO:0000313" key="3">
    <source>
        <dbReference type="Proteomes" id="UP000010716"/>
    </source>
</evidence>
<evidence type="ECO:0000313" key="1">
    <source>
        <dbReference type="EMBL" id="EGL82237.1"/>
    </source>
</evidence>
<dbReference type="Gene3D" id="3.10.450.40">
    <property type="match status" value="2"/>
</dbReference>
<dbReference type="Proteomes" id="UP000010716">
    <property type="component" value="Unassembled WGS sequence"/>
</dbReference>
<dbReference type="EMBL" id="CP082237">
    <property type="protein sequence ID" value="QZT32748.1"/>
    <property type="molecule type" value="Genomic_DNA"/>
</dbReference>
<accession>F5L8V5</accession>
<reference evidence="2 4" key="2">
    <citation type="journal article" date="2020" name="Extremophiles">
        <title>Genomic analysis of Caldalkalibacillus thermarum TA2.A1 reveals aerobic alkaliphilic metabolism and evolutionary hallmarks linking alkaliphilic bacteria and plant life.</title>
        <authorList>
            <person name="de Jong S.I."/>
            <person name="van den Broek M.A."/>
            <person name="Merkel A.Y."/>
            <person name="de la Torre Cortes P."/>
            <person name="Kalamorz F."/>
            <person name="Cook G.M."/>
            <person name="van Loosdrecht M.C.M."/>
            <person name="McMillan D.G.G."/>
        </authorList>
    </citation>
    <scope>NUCLEOTIDE SEQUENCE [LARGE SCALE GENOMIC DNA]</scope>
    <source>
        <strain evidence="2 4">TA2.A1</strain>
    </source>
</reference>
<dbReference type="EMBL" id="AFCE01000153">
    <property type="protein sequence ID" value="EGL82237.1"/>
    <property type="molecule type" value="Genomic_DNA"/>
</dbReference>
<dbReference type="KEGG" id="cthu:HUR95_10165"/>
<reference evidence="2" key="3">
    <citation type="submission" date="2021-08" db="EMBL/GenBank/DDBJ databases">
        <authorList>
            <person name="de Jong S."/>
            <person name="van den Broek M."/>
            <person name="Merkel A."/>
            <person name="de la Torre Cortes P."/>
            <person name="Kalamorz F."/>
            <person name="Cook G."/>
            <person name="van Loosdrecht M."/>
            <person name="McMillan D."/>
        </authorList>
    </citation>
    <scope>NUCLEOTIDE SEQUENCE</scope>
    <source>
        <strain evidence="2">TA2.A1</strain>
    </source>
</reference>
<reference evidence="1 3" key="1">
    <citation type="journal article" date="2011" name="J. Bacteriol.">
        <title>Draft genome sequence of the thermoalkaliphilic Caldalkalibacillus thermarum strain TA2.A1.</title>
        <authorList>
            <person name="Kalamorz F."/>
            <person name="Keis S."/>
            <person name="McMillan D.G."/>
            <person name="Olsson K."/>
            <person name="Stanton J.A."/>
            <person name="Stockwell P."/>
            <person name="Black M.A."/>
            <person name="Klingeman D.M."/>
            <person name="Land M.L."/>
            <person name="Han C.S."/>
            <person name="Martin S.L."/>
            <person name="Becher S.A."/>
            <person name="Peddie C.J."/>
            <person name="Morgan H.W."/>
            <person name="Matthies D."/>
            <person name="Preiss L."/>
            <person name="Meier T."/>
            <person name="Brown S.D."/>
            <person name="Cook G.M."/>
        </authorList>
    </citation>
    <scope>NUCLEOTIDE SEQUENCE [LARGE SCALE GENOMIC DNA]</scope>
    <source>
        <strain evidence="1 3">TA2.A1</strain>
    </source>
</reference>
<evidence type="ECO:0000313" key="2">
    <source>
        <dbReference type="EMBL" id="QZT32748.1"/>
    </source>
</evidence>
<evidence type="ECO:0000313" key="4">
    <source>
        <dbReference type="Proteomes" id="UP000825179"/>
    </source>
</evidence>
<evidence type="ECO:0008006" key="5">
    <source>
        <dbReference type="Google" id="ProtNLM"/>
    </source>
</evidence>
<dbReference type="SUPFAM" id="SSF54403">
    <property type="entry name" value="Cystatin/monellin"/>
    <property type="match status" value="1"/>
</dbReference>
<sequence>MKKWLIASSVCLALILWLIVDIVLSLQQDQQTGLAEAQALAEAETSWKIVDQSRFHGDQTYFIFTMLDDQEQTVFAVVDEEGQVKTFAVDEHVQLSEEEAVLRLLTDRAYRTVKAVRPAYTNHELCWEIVAIDEEGRWHYVYYAMDNGQFIKRYTLEN</sequence>
<name>F5L8V5_CALTT</name>
<keyword evidence="4" id="KW-1185">Reference proteome</keyword>
<protein>
    <recommendedName>
        <fullName evidence="5">DUF5590 domain-containing protein</fullName>
    </recommendedName>
</protein>
<dbReference type="RefSeq" id="WP_007505580.1">
    <property type="nucleotide sequence ID" value="NZ_AFCE01000153.1"/>
</dbReference>
<dbReference type="OrthoDB" id="2381181at2"/>
<dbReference type="AlphaFoldDB" id="F5L8V5"/>
<organism evidence="1 3">
    <name type="scientific">Caldalkalibacillus thermarum (strain TA2.A1)</name>
    <dbReference type="NCBI Taxonomy" id="986075"/>
    <lineage>
        <taxon>Bacteria</taxon>
        <taxon>Bacillati</taxon>
        <taxon>Bacillota</taxon>
        <taxon>Bacilli</taxon>
        <taxon>Bacillales</taxon>
        <taxon>Bacillaceae</taxon>
        <taxon>Caldalkalibacillus</taxon>
    </lineage>
</organism>
<dbReference type="Proteomes" id="UP000825179">
    <property type="component" value="Chromosome"/>
</dbReference>
<dbReference type="InterPro" id="IPR046350">
    <property type="entry name" value="Cystatin_sf"/>
</dbReference>